<reference evidence="3 4" key="1">
    <citation type="submission" date="2020-08" db="EMBL/GenBank/DDBJ databases">
        <title>Clostridia isolated from Swiss meat.</title>
        <authorList>
            <person name="Wambui J."/>
            <person name="Stevens M.J.A."/>
            <person name="Stephan R."/>
        </authorList>
    </citation>
    <scope>NUCLEOTIDE SEQUENCE [LARGE SCALE GENOMIC DNA]</scope>
    <source>
        <strain evidence="3 4">CM001</strain>
    </source>
</reference>
<dbReference type="SUPFAM" id="SSF52540">
    <property type="entry name" value="P-loop containing nucleoside triphosphate hydrolases"/>
    <property type="match status" value="1"/>
</dbReference>
<organism evidence="3 4">
    <name type="scientific">Clostridium gasigenes</name>
    <dbReference type="NCBI Taxonomy" id="94869"/>
    <lineage>
        <taxon>Bacteria</taxon>
        <taxon>Bacillati</taxon>
        <taxon>Bacillota</taxon>
        <taxon>Clostridia</taxon>
        <taxon>Eubacteriales</taxon>
        <taxon>Clostridiaceae</taxon>
        <taxon>Clostridium</taxon>
    </lineage>
</organism>
<dbReference type="Gene3D" id="3.40.50.300">
    <property type="entry name" value="P-loop containing nucleotide triphosphate hydrolases"/>
    <property type="match status" value="1"/>
</dbReference>
<dbReference type="AlphaFoldDB" id="A0A7X0SFK8"/>
<dbReference type="PANTHER" id="PTHR30486">
    <property type="entry name" value="TWITCHING MOTILITY PROTEIN PILT"/>
    <property type="match status" value="1"/>
</dbReference>
<dbReference type="Gene3D" id="3.30.450.380">
    <property type="match status" value="1"/>
</dbReference>
<dbReference type="InterPro" id="IPR050921">
    <property type="entry name" value="T4SS_GSP_E_ATPase"/>
</dbReference>
<evidence type="ECO:0000256" key="1">
    <source>
        <dbReference type="ARBA" id="ARBA00006611"/>
    </source>
</evidence>
<feature type="domain" description="Bacterial type II secretion system protein E" evidence="2">
    <location>
        <begin position="123"/>
        <end position="371"/>
    </location>
</feature>
<evidence type="ECO:0000313" key="3">
    <source>
        <dbReference type="EMBL" id="MBB6716650.1"/>
    </source>
</evidence>
<proteinExistence type="inferred from homology"/>
<evidence type="ECO:0000259" key="2">
    <source>
        <dbReference type="Pfam" id="PF00437"/>
    </source>
</evidence>
<dbReference type="InterPro" id="IPR027417">
    <property type="entry name" value="P-loop_NTPase"/>
</dbReference>
<comment type="caution">
    <text evidence="3">The sequence shown here is derived from an EMBL/GenBank/DDBJ whole genome shotgun (WGS) entry which is preliminary data.</text>
</comment>
<dbReference type="Pfam" id="PF00437">
    <property type="entry name" value="T2SSE"/>
    <property type="match status" value="1"/>
</dbReference>
<name>A0A7X0SFK8_9CLOT</name>
<dbReference type="InterPro" id="IPR001482">
    <property type="entry name" value="T2SS/T4SS_dom"/>
</dbReference>
<dbReference type="Proteomes" id="UP000585258">
    <property type="component" value="Unassembled WGS sequence"/>
</dbReference>
<dbReference type="RefSeq" id="WP_185165642.1">
    <property type="nucleotide sequence ID" value="NZ_JACKWY010000018.1"/>
</dbReference>
<gene>
    <name evidence="3" type="ORF">H7E68_18355</name>
</gene>
<comment type="similarity">
    <text evidence="1">Belongs to the GSP E family.</text>
</comment>
<sequence>MGTLLFGKKNKKDEKKIADKEISVIDIVHAMRNEPSEIMIEEESIEYDNKIIDYNNLIDIILDEFIVNRPNLINAVERGVRSKEELTREIFMFLKLQEVVLNKEELAELMSRFETYVWGYGILQELIDNPDISDIKTIDYNNIRIKVKGVRKNSDVKFADRESLKKYINYIAIKNNSILSEINAIQKFTDKESSKDFILRINISSEFINSNGLPCLIIRKIPKNKYDISDLRKLGMFNEEIENYLQEAMSSGLSIFSTGKGASGKTTLINALMDEIPDDKACLVIQEAEELFTGKHPDMIFQKVKFAKGDGNIEYTLRDLSINGLLMDLDYFIIGEIKGAEAYDMANAIYTGHAGIASVHGNSAEEAVNKIVHYMKYVSDMKKGELLEMLSNIDIIIFMKDFKIMEIAEVSGFNYEMQTLEFNRVFQYEITKKNNGYIGEFKLINSSCEKIEKKKLYSKYNKSINL</sequence>
<evidence type="ECO:0000313" key="4">
    <source>
        <dbReference type="Proteomes" id="UP000585258"/>
    </source>
</evidence>
<dbReference type="PANTHER" id="PTHR30486:SF6">
    <property type="entry name" value="TYPE IV PILUS RETRACTATION ATPASE PILT"/>
    <property type="match status" value="1"/>
</dbReference>
<dbReference type="EMBL" id="JACKWY010000018">
    <property type="protein sequence ID" value="MBB6716650.1"/>
    <property type="molecule type" value="Genomic_DNA"/>
</dbReference>
<accession>A0A7X0SFK8</accession>
<protein>
    <submittedName>
        <fullName evidence="3">CpaF family protein</fullName>
    </submittedName>
</protein>
<dbReference type="GO" id="GO:0016887">
    <property type="term" value="F:ATP hydrolysis activity"/>
    <property type="evidence" value="ECO:0007669"/>
    <property type="project" value="InterPro"/>
</dbReference>